<dbReference type="PANTHER" id="PTHR43464:SF19">
    <property type="entry name" value="UBIQUINONE BIOSYNTHESIS O-METHYLTRANSFERASE, MITOCHONDRIAL"/>
    <property type="match status" value="1"/>
</dbReference>
<dbReference type="Proteomes" id="UP000567795">
    <property type="component" value="Unassembled WGS sequence"/>
</dbReference>
<dbReference type="CDD" id="cd02440">
    <property type="entry name" value="AdoMet_MTases"/>
    <property type="match status" value="1"/>
</dbReference>
<keyword evidence="7" id="KW-1185">Reference proteome</keyword>
<evidence type="ECO:0000256" key="2">
    <source>
        <dbReference type="ARBA" id="ARBA00022679"/>
    </source>
</evidence>
<sequence length="310" mass="33448">MTRRAQPPAAPAPAVPAPATPGTPAPAAPAPAGANHLTDHPELYEARFPDPDHLAARFADELLRRHGAPGRRLLDAGCGTGRDAAHLAALGWHVTGIDTSHAMLDHARAHHPGPTYLHADLRSFHLPGTPARPDPGGADPGGTDPGGAVLDAVICMDSAMLYCHDNAELAGFLDSCRRHLAPGGLLLAEMRNGAFFLGNTELLDGPRRHSFRWQGVTHTSVTELRIDHRAQLLRRTRVWTADDGSPPLEQHSAWRLLFPRELEHFLDVAGFDTLALFDGPGPRTEPPWRPGAAPADTLHGDRLHLLARRR</sequence>
<evidence type="ECO:0000313" key="6">
    <source>
        <dbReference type="EMBL" id="NYI07908.1"/>
    </source>
</evidence>
<proteinExistence type="predicted"/>
<dbReference type="InterPro" id="IPR013217">
    <property type="entry name" value="Methyltransf_12"/>
</dbReference>
<dbReference type="Gene3D" id="2.20.130.10">
    <property type="entry name" value="CAC2371-like domains"/>
    <property type="match status" value="1"/>
</dbReference>
<evidence type="ECO:0000259" key="5">
    <source>
        <dbReference type="Pfam" id="PF08242"/>
    </source>
</evidence>
<dbReference type="GO" id="GO:0008168">
    <property type="term" value="F:methyltransferase activity"/>
    <property type="evidence" value="ECO:0007669"/>
    <property type="project" value="UniProtKB-KW"/>
</dbReference>
<dbReference type="AlphaFoldDB" id="A0A853ABQ1"/>
<comment type="caution">
    <text evidence="6">The sequence shown here is derived from an EMBL/GenBank/DDBJ whole genome shotgun (WGS) entry which is preliminary data.</text>
</comment>
<dbReference type="GO" id="GO:0032259">
    <property type="term" value="P:methylation"/>
    <property type="evidence" value="ECO:0007669"/>
    <property type="project" value="UniProtKB-KW"/>
</dbReference>
<organism evidence="6 7">
    <name type="scientific">Allostreptomyces psammosilenae</name>
    <dbReference type="NCBI Taxonomy" id="1892865"/>
    <lineage>
        <taxon>Bacteria</taxon>
        <taxon>Bacillati</taxon>
        <taxon>Actinomycetota</taxon>
        <taxon>Actinomycetes</taxon>
        <taxon>Kitasatosporales</taxon>
        <taxon>Streptomycetaceae</taxon>
        <taxon>Allostreptomyces</taxon>
    </lineage>
</organism>
<dbReference type="EMBL" id="JACBZD010000002">
    <property type="protein sequence ID" value="NYI07908.1"/>
    <property type="molecule type" value="Genomic_DNA"/>
</dbReference>
<accession>A0A853ABQ1</accession>
<feature type="region of interest" description="Disordered" evidence="4">
    <location>
        <begin position="1"/>
        <end position="37"/>
    </location>
</feature>
<dbReference type="InterPro" id="IPR029063">
    <property type="entry name" value="SAM-dependent_MTases_sf"/>
</dbReference>
<feature type="domain" description="Methyltransferase type 12" evidence="5">
    <location>
        <begin position="74"/>
        <end position="186"/>
    </location>
</feature>
<evidence type="ECO:0000256" key="1">
    <source>
        <dbReference type="ARBA" id="ARBA00022603"/>
    </source>
</evidence>
<reference evidence="6 7" key="1">
    <citation type="submission" date="2020-07" db="EMBL/GenBank/DDBJ databases">
        <title>Sequencing the genomes of 1000 actinobacteria strains.</title>
        <authorList>
            <person name="Klenk H.-P."/>
        </authorList>
    </citation>
    <scope>NUCLEOTIDE SEQUENCE [LARGE SCALE GENOMIC DNA]</scope>
    <source>
        <strain evidence="6 7">DSM 42178</strain>
    </source>
</reference>
<evidence type="ECO:0000256" key="4">
    <source>
        <dbReference type="SAM" id="MobiDB-lite"/>
    </source>
</evidence>
<name>A0A853ABQ1_9ACTN</name>
<evidence type="ECO:0000313" key="7">
    <source>
        <dbReference type="Proteomes" id="UP000567795"/>
    </source>
</evidence>
<dbReference type="SUPFAM" id="SSF53335">
    <property type="entry name" value="S-adenosyl-L-methionine-dependent methyltransferases"/>
    <property type="match status" value="1"/>
</dbReference>
<feature type="compositionally biased region" description="Pro residues" evidence="4">
    <location>
        <begin position="8"/>
        <end position="29"/>
    </location>
</feature>
<protein>
    <submittedName>
        <fullName evidence="6">SAM-dependent methyltransferase</fullName>
    </submittedName>
</protein>
<dbReference type="Gene3D" id="3.40.50.150">
    <property type="entry name" value="Vaccinia Virus protein VP39"/>
    <property type="match status" value="1"/>
</dbReference>
<keyword evidence="1 6" id="KW-0489">Methyltransferase</keyword>
<keyword evidence="2 6" id="KW-0808">Transferase</keyword>
<gene>
    <name evidence="6" type="ORF">FHU37_004937</name>
</gene>
<evidence type="ECO:0000256" key="3">
    <source>
        <dbReference type="ARBA" id="ARBA00022691"/>
    </source>
</evidence>
<dbReference type="PANTHER" id="PTHR43464">
    <property type="entry name" value="METHYLTRANSFERASE"/>
    <property type="match status" value="1"/>
</dbReference>
<dbReference type="Pfam" id="PF08242">
    <property type="entry name" value="Methyltransf_12"/>
    <property type="match status" value="1"/>
</dbReference>
<keyword evidence="3" id="KW-0949">S-adenosyl-L-methionine</keyword>